<keyword evidence="4" id="KW-0288">FMN</keyword>
<gene>
    <name evidence="7" type="ORF">C1875_05460</name>
</gene>
<dbReference type="RefSeq" id="WP_114533428.1">
    <property type="nucleotide sequence ID" value="NZ_JADNER010000005.1"/>
</dbReference>
<evidence type="ECO:0000256" key="2">
    <source>
        <dbReference type="ARBA" id="ARBA00007118"/>
    </source>
</evidence>
<name>A0A369MK67_EGGLN</name>
<evidence type="ECO:0000256" key="3">
    <source>
        <dbReference type="ARBA" id="ARBA00022630"/>
    </source>
</evidence>
<dbReference type="GO" id="GO:0016491">
    <property type="term" value="F:oxidoreductase activity"/>
    <property type="evidence" value="ECO:0007669"/>
    <property type="project" value="UniProtKB-KW"/>
</dbReference>
<dbReference type="PANTHER" id="PTHR43673">
    <property type="entry name" value="NAD(P)H NITROREDUCTASE YDGI-RELATED"/>
    <property type="match status" value="1"/>
</dbReference>
<sequence>MSFLDLAKKRCSTRAYQPVPVSQEHIDAIVEAARVAPTAANRQPVRILQVTSEEGLASLAKAANVFDAPLAFVVCADSEKAWKRPLDGMSTVHVDASILTDHMMLAATDLGLGSVWICRFDPTVVREEFGLPETLIPVNILAVGHPAGELKSPDRHATERIPAGELVIRA</sequence>
<evidence type="ECO:0000259" key="6">
    <source>
        <dbReference type="Pfam" id="PF00881"/>
    </source>
</evidence>
<evidence type="ECO:0000256" key="4">
    <source>
        <dbReference type="ARBA" id="ARBA00022643"/>
    </source>
</evidence>
<evidence type="ECO:0000313" key="7">
    <source>
        <dbReference type="EMBL" id="RDB71631.1"/>
    </source>
</evidence>
<keyword evidence="3" id="KW-0285">Flavoprotein</keyword>
<evidence type="ECO:0000313" key="8">
    <source>
        <dbReference type="Proteomes" id="UP000253970"/>
    </source>
</evidence>
<dbReference type="AlphaFoldDB" id="A0A369MK67"/>
<organism evidence="7 8">
    <name type="scientific">Eggerthella lenta</name>
    <name type="common">Eubacterium lentum</name>
    <dbReference type="NCBI Taxonomy" id="84112"/>
    <lineage>
        <taxon>Bacteria</taxon>
        <taxon>Bacillati</taxon>
        <taxon>Actinomycetota</taxon>
        <taxon>Coriobacteriia</taxon>
        <taxon>Eggerthellales</taxon>
        <taxon>Eggerthellaceae</taxon>
        <taxon>Eggerthella</taxon>
    </lineage>
</organism>
<comment type="cofactor">
    <cofactor evidence="1">
        <name>FMN</name>
        <dbReference type="ChEBI" id="CHEBI:58210"/>
    </cofactor>
</comment>
<protein>
    <submittedName>
        <fullName evidence="7">Nitroreductase</fullName>
    </submittedName>
</protein>
<dbReference type="InterPro" id="IPR000415">
    <property type="entry name" value="Nitroreductase-like"/>
</dbReference>
<dbReference type="EMBL" id="PPTU01000006">
    <property type="protein sequence ID" value="RDB71631.1"/>
    <property type="molecule type" value="Genomic_DNA"/>
</dbReference>
<evidence type="ECO:0000256" key="5">
    <source>
        <dbReference type="ARBA" id="ARBA00023002"/>
    </source>
</evidence>
<feature type="domain" description="Nitroreductase" evidence="6">
    <location>
        <begin position="8"/>
        <end position="63"/>
    </location>
</feature>
<dbReference type="Pfam" id="PF00881">
    <property type="entry name" value="Nitroreductase"/>
    <property type="match status" value="1"/>
</dbReference>
<dbReference type="Gene3D" id="3.40.109.10">
    <property type="entry name" value="NADH Oxidase"/>
    <property type="match status" value="1"/>
</dbReference>
<dbReference type="CDD" id="cd20609">
    <property type="entry name" value="nitroreductase"/>
    <property type="match status" value="1"/>
</dbReference>
<proteinExistence type="inferred from homology"/>
<dbReference type="SUPFAM" id="SSF55469">
    <property type="entry name" value="FMN-dependent nitroreductase-like"/>
    <property type="match status" value="1"/>
</dbReference>
<accession>A0A369MK67</accession>
<reference evidence="7 8" key="1">
    <citation type="journal article" date="2018" name="Elife">
        <title>Discovery and characterization of a prevalent human gut bacterial enzyme sufficient for the inactivation of a family of plant toxins.</title>
        <authorList>
            <person name="Koppel N."/>
            <person name="Bisanz J.E."/>
            <person name="Pandelia M.E."/>
            <person name="Turnbaugh P.J."/>
            <person name="Balskus E.P."/>
        </authorList>
    </citation>
    <scope>NUCLEOTIDE SEQUENCE [LARGE SCALE GENOMIC DNA]</scope>
    <source>
        <strain evidence="7 8">W1 BHI 6</strain>
    </source>
</reference>
<comment type="caution">
    <text evidence="7">The sequence shown here is derived from an EMBL/GenBank/DDBJ whole genome shotgun (WGS) entry which is preliminary data.</text>
</comment>
<keyword evidence="5" id="KW-0560">Oxidoreductase</keyword>
<comment type="similarity">
    <text evidence="2">Belongs to the nitroreductase family.</text>
</comment>
<dbReference type="PANTHER" id="PTHR43673:SF2">
    <property type="entry name" value="NITROREDUCTASE"/>
    <property type="match status" value="1"/>
</dbReference>
<dbReference type="Proteomes" id="UP000253970">
    <property type="component" value="Unassembled WGS sequence"/>
</dbReference>
<evidence type="ECO:0000256" key="1">
    <source>
        <dbReference type="ARBA" id="ARBA00001917"/>
    </source>
</evidence>
<dbReference type="InterPro" id="IPR029479">
    <property type="entry name" value="Nitroreductase"/>
</dbReference>